<evidence type="ECO:0000256" key="2">
    <source>
        <dbReference type="ARBA" id="ARBA00022723"/>
    </source>
</evidence>
<feature type="domain" description="4Fe-4S ferredoxin-type" evidence="5">
    <location>
        <begin position="455"/>
        <end position="484"/>
    </location>
</feature>
<dbReference type="Pfam" id="PF12838">
    <property type="entry name" value="Fer4_7"/>
    <property type="match status" value="2"/>
</dbReference>
<dbReference type="PANTHER" id="PTHR43687">
    <property type="entry name" value="ADENYLYLSULFATE REDUCTASE, BETA SUBUNIT"/>
    <property type="match status" value="1"/>
</dbReference>
<accession>A0A4Q5KJL6</accession>
<dbReference type="OrthoDB" id="9808559at2"/>
<feature type="domain" description="4Fe-4S ferredoxin-type" evidence="5">
    <location>
        <begin position="219"/>
        <end position="248"/>
    </location>
</feature>
<feature type="domain" description="4Fe-4S ferredoxin-type" evidence="5">
    <location>
        <begin position="424"/>
        <end position="453"/>
    </location>
</feature>
<proteinExistence type="predicted"/>
<dbReference type="EMBL" id="SEZJ01000007">
    <property type="protein sequence ID" value="RYU46383.1"/>
    <property type="molecule type" value="Genomic_DNA"/>
</dbReference>
<keyword evidence="1" id="KW-0004">4Fe-4S</keyword>
<keyword evidence="2" id="KW-0479">Metal-binding</keyword>
<dbReference type="SUPFAM" id="SSF54862">
    <property type="entry name" value="4Fe-4S ferredoxins"/>
    <property type="match status" value="1"/>
</dbReference>
<protein>
    <submittedName>
        <fullName evidence="6">4Fe-4S dicluster domain-containing protein</fullName>
    </submittedName>
</protein>
<dbReference type="Gene3D" id="3.30.70.20">
    <property type="match status" value="2"/>
</dbReference>
<dbReference type="GO" id="GO:0046872">
    <property type="term" value="F:metal ion binding"/>
    <property type="evidence" value="ECO:0007669"/>
    <property type="project" value="UniProtKB-KW"/>
</dbReference>
<organism evidence="6 7">
    <name type="scientific">Aliivibrio finisterrensis</name>
    <dbReference type="NCBI Taxonomy" id="511998"/>
    <lineage>
        <taxon>Bacteria</taxon>
        <taxon>Pseudomonadati</taxon>
        <taxon>Pseudomonadota</taxon>
        <taxon>Gammaproteobacteria</taxon>
        <taxon>Vibrionales</taxon>
        <taxon>Vibrionaceae</taxon>
        <taxon>Aliivibrio</taxon>
    </lineage>
</organism>
<dbReference type="AlphaFoldDB" id="A0A4Q5KJL6"/>
<dbReference type="GO" id="GO:0051539">
    <property type="term" value="F:4 iron, 4 sulfur cluster binding"/>
    <property type="evidence" value="ECO:0007669"/>
    <property type="project" value="UniProtKB-KW"/>
</dbReference>
<gene>
    <name evidence="6" type="ORF">ERW49_09825</name>
</gene>
<reference evidence="6 7" key="1">
    <citation type="submission" date="2019-02" db="EMBL/GenBank/DDBJ databases">
        <title>Genome sequences of Aliivibrio finisterrensis strains from farmed Atlantic salmon.</title>
        <authorList>
            <person name="Bowman J.P."/>
        </authorList>
    </citation>
    <scope>NUCLEOTIDE SEQUENCE [LARGE SCALE GENOMIC DNA]</scope>
    <source>
        <strain evidence="6 7">A32</strain>
    </source>
</reference>
<evidence type="ECO:0000256" key="3">
    <source>
        <dbReference type="ARBA" id="ARBA00023004"/>
    </source>
</evidence>
<evidence type="ECO:0000256" key="4">
    <source>
        <dbReference type="ARBA" id="ARBA00023014"/>
    </source>
</evidence>
<dbReference type="InterPro" id="IPR050572">
    <property type="entry name" value="Fe-S_Ferredoxin"/>
</dbReference>
<evidence type="ECO:0000256" key="1">
    <source>
        <dbReference type="ARBA" id="ARBA00022485"/>
    </source>
</evidence>
<dbReference type="PANTHER" id="PTHR43687:SF4">
    <property type="entry name" value="BLR5484 PROTEIN"/>
    <property type="match status" value="1"/>
</dbReference>
<sequence length="566" mass="61714">MGSRIGEAMLTQFLAQSETTNAKARQFAIAQTVELNNLIPPTVSYESRGNLIIIGPTSIIVDVAEQFSELNSITLVSTESDAHDKATERTVYHAKDLSIKGFLGAFDVECTLNGERVNLAKATIGAAAFDLVLDMKLDSVMSEQVPVPGYYPVGRGYPTLAQVLDELPALVGTFDKPKYFRLNPELCAHSSRGVKGCERCVDACPAGALTSEGSDQTGHHIQINPYLCQGVGTCATACPTEAISYALPEAEKTQNFATRLLANYKKEGGETPIIAFCSDRHENFNVMALKTMPDHVIPVVLDELLSVGIDTWFSALVNGAAQVLFIASRRMPETIQRVLTQEVEIAQAFLSQLGLDPQRIQVVYMEALHEMTLIDTPLAVIEQPLTGNKRARLMGALDHLAADAASNHIEITEIQSLPSHAPYGSVSCETKDCTLCMGCVAVCPTRALHSDPDSPTLKFIEQDCVQCGLCVSACPEKVLSMKVQMNWSQTQRQETQIMHKEDAACCITCGTPFAPASMIEMLRTKLQGNPHFSDEASISRLYMCEDCRVKDIFTDLSANPEKQLKV</sequence>
<feature type="domain" description="4Fe-4S ferredoxin-type" evidence="5">
    <location>
        <begin position="184"/>
        <end position="214"/>
    </location>
</feature>
<keyword evidence="4" id="KW-0411">Iron-sulfur</keyword>
<dbReference type="PROSITE" id="PS00198">
    <property type="entry name" value="4FE4S_FER_1"/>
    <property type="match status" value="1"/>
</dbReference>
<dbReference type="PROSITE" id="PS51379">
    <property type="entry name" value="4FE4S_FER_2"/>
    <property type="match status" value="4"/>
</dbReference>
<comment type="caution">
    <text evidence="6">The sequence shown here is derived from an EMBL/GenBank/DDBJ whole genome shotgun (WGS) entry which is preliminary data.</text>
</comment>
<dbReference type="InterPro" id="IPR017896">
    <property type="entry name" value="4Fe4S_Fe-S-bd"/>
</dbReference>
<evidence type="ECO:0000313" key="7">
    <source>
        <dbReference type="Proteomes" id="UP000293465"/>
    </source>
</evidence>
<name>A0A4Q5KJL6_9GAMM</name>
<evidence type="ECO:0000259" key="5">
    <source>
        <dbReference type="PROSITE" id="PS51379"/>
    </source>
</evidence>
<evidence type="ECO:0000313" key="6">
    <source>
        <dbReference type="EMBL" id="RYU46383.1"/>
    </source>
</evidence>
<dbReference type="Proteomes" id="UP000293465">
    <property type="component" value="Unassembled WGS sequence"/>
</dbReference>
<dbReference type="InterPro" id="IPR017900">
    <property type="entry name" value="4Fe4S_Fe_S_CS"/>
</dbReference>
<keyword evidence="3" id="KW-0408">Iron</keyword>